<dbReference type="InterPro" id="IPR000182">
    <property type="entry name" value="GNAT_dom"/>
</dbReference>
<evidence type="ECO:0000259" key="1">
    <source>
        <dbReference type="PROSITE" id="PS51186"/>
    </source>
</evidence>
<evidence type="ECO:0000313" key="2">
    <source>
        <dbReference type="EMBL" id="SOC39245.1"/>
    </source>
</evidence>
<reference evidence="3" key="1">
    <citation type="submission" date="2017-08" db="EMBL/GenBank/DDBJ databases">
        <authorList>
            <person name="Varghese N."/>
            <person name="Submissions S."/>
        </authorList>
    </citation>
    <scope>NUCLEOTIDE SEQUENCE [LARGE SCALE GENOMIC DNA]</scope>
    <source>
        <strain evidence="3">DSM 23173</strain>
    </source>
</reference>
<sequence>MLEYRHITPDELEDVMELQDFVYENLEDKEVLETIGRGEFREMIEQGFIIGLFEGEELKAVRAMYIPPLNDPEHLAEDGRVENRNEVIYSEITFIHPEWRGQGFQTKLGRELIEKVRADGRFKYIFTTVMPTNLPSLKDKLRLGFKIINTKYMYGGKLRHVLQLNLEEPLEVSGEAEIIDYRDTGWMLENGHRHIGTNFNGTDIEYYLKHDE</sequence>
<dbReference type="AlphaFoldDB" id="A0A285UBE7"/>
<dbReference type="PROSITE" id="PS51186">
    <property type="entry name" value="GNAT"/>
    <property type="match status" value="1"/>
</dbReference>
<feature type="domain" description="N-acetyltransferase" evidence="1">
    <location>
        <begin position="2"/>
        <end position="171"/>
    </location>
</feature>
<dbReference type="Proteomes" id="UP000219412">
    <property type="component" value="Unassembled WGS sequence"/>
</dbReference>
<dbReference type="SUPFAM" id="SSF55729">
    <property type="entry name" value="Acyl-CoA N-acyltransferases (Nat)"/>
    <property type="match status" value="1"/>
</dbReference>
<dbReference type="InterPro" id="IPR016181">
    <property type="entry name" value="Acyl_CoA_acyltransferase"/>
</dbReference>
<dbReference type="Pfam" id="PF00583">
    <property type="entry name" value="Acetyltransf_1"/>
    <property type="match status" value="1"/>
</dbReference>
<accession>A0A285UBE7</accession>
<name>A0A285UBE7_9STAP</name>
<proteinExistence type="predicted"/>
<dbReference type="GO" id="GO:0016747">
    <property type="term" value="F:acyltransferase activity, transferring groups other than amino-acyl groups"/>
    <property type="evidence" value="ECO:0007669"/>
    <property type="project" value="InterPro"/>
</dbReference>
<protein>
    <submittedName>
        <fullName evidence="2">Acetyltransferase (GNAT) family protein</fullName>
    </submittedName>
</protein>
<gene>
    <name evidence="2" type="ORF">SAMN05878391_0789</name>
</gene>
<organism evidence="2 3">
    <name type="scientific">Salinicoccus kekensis</name>
    <dbReference type="NCBI Taxonomy" id="714307"/>
    <lineage>
        <taxon>Bacteria</taxon>
        <taxon>Bacillati</taxon>
        <taxon>Bacillota</taxon>
        <taxon>Bacilli</taxon>
        <taxon>Bacillales</taxon>
        <taxon>Staphylococcaceae</taxon>
        <taxon>Salinicoccus</taxon>
    </lineage>
</organism>
<keyword evidence="2" id="KW-0808">Transferase</keyword>
<dbReference type="EMBL" id="OBQF01000001">
    <property type="protein sequence ID" value="SOC39245.1"/>
    <property type="molecule type" value="Genomic_DNA"/>
</dbReference>
<evidence type="ECO:0000313" key="3">
    <source>
        <dbReference type="Proteomes" id="UP000219412"/>
    </source>
</evidence>
<keyword evidence="3" id="KW-1185">Reference proteome</keyword>
<dbReference type="Gene3D" id="3.40.630.30">
    <property type="match status" value="1"/>
</dbReference>